<reference evidence="1 2" key="1">
    <citation type="submission" date="2020-05" db="EMBL/GenBank/DDBJ databases">
        <title>Aquincola sp. isolate from soil.</title>
        <authorList>
            <person name="Han J."/>
            <person name="Kim D.-U."/>
        </authorList>
    </citation>
    <scope>NUCLEOTIDE SEQUENCE [LARGE SCALE GENOMIC DNA]</scope>
    <source>
        <strain evidence="1 2">S2</strain>
    </source>
</reference>
<evidence type="ECO:0008006" key="3">
    <source>
        <dbReference type="Google" id="ProtNLM"/>
    </source>
</evidence>
<dbReference type="SUPFAM" id="SSF53850">
    <property type="entry name" value="Periplasmic binding protein-like II"/>
    <property type="match status" value="1"/>
</dbReference>
<dbReference type="Gene3D" id="3.40.190.10">
    <property type="entry name" value="Periplasmic binding protein-like II"/>
    <property type="match status" value="1"/>
</dbReference>
<dbReference type="Proteomes" id="UP000737171">
    <property type="component" value="Unassembled WGS sequence"/>
</dbReference>
<name>A0ABX2EU25_9BURK</name>
<accession>A0ABX2EU25</accession>
<evidence type="ECO:0000313" key="1">
    <source>
        <dbReference type="EMBL" id="NRF72098.1"/>
    </source>
</evidence>
<evidence type="ECO:0000313" key="2">
    <source>
        <dbReference type="Proteomes" id="UP000737171"/>
    </source>
</evidence>
<dbReference type="EMBL" id="JABRWJ010000018">
    <property type="protein sequence ID" value="NRF72098.1"/>
    <property type="molecule type" value="Genomic_DNA"/>
</dbReference>
<sequence>MIVHTANPLKALTQKEAIDLFMGRSRSFPGGDFAQTFDLPRDSPLRAGFYQALTGQSVAQVNSYWARLMFTGQTLPPQPLPNEAAMVDLVKHNPNAIGYLGHEPADKGLRVVLVLKDGR</sequence>
<proteinExistence type="predicted"/>
<gene>
    <name evidence="1" type="ORF">HLB44_34455</name>
</gene>
<comment type="caution">
    <text evidence="1">The sequence shown here is derived from an EMBL/GenBank/DDBJ whole genome shotgun (WGS) entry which is preliminary data.</text>
</comment>
<protein>
    <recommendedName>
        <fullName evidence="3">Phosphate ABC transporter substrate-binding protein</fullName>
    </recommendedName>
</protein>
<organism evidence="1 2">
    <name type="scientific">Pseudaquabacterium terrae</name>
    <dbReference type="NCBI Taxonomy" id="2732868"/>
    <lineage>
        <taxon>Bacteria</taxon>
        <taxon>Pseudomonadati</taxon>
        <taxon>Pseudomonadota</taxon>
        <taxon>Betaproteobacteria</taxon>
        <taxon>Burkholderiales</taxon>
        <taxon>Sphaerotilaceae</taxon>
        <taxon>Pseudaquabacterium</taxon>
    </lineage>
</organism>
<keyword evidence="2" id="KW-1185">Reference proteome</keyword>